<evidence type="ECO:0000313" key="2">
    <source>
        <dbReference type="Proteomes" id="UP001302719"/>
    </source>
</evidence>
<organism evidence="1 2">
    <name type="scientific">Candidatus Nitrospira allomarina</name>
    <dbReference type="NCBI Taxonomy" id="3020900"/>
    <lineage>
        <taxon>Bacteria</taxon>
        <taxon>Pseudomonadati</taxon>
        <taxon>Nitrospirota</taxon>
        <taxon>Nitrospiria</taxon>
        <taxon>Nitrospirales</taxon>
        <taxon>Nitrospiraceae</taxon>
        <taxon>Nitrospira</taxon>
    </lineage>
</organism>
<evidence type="ECO:0000313" key="1">
    <source>
        <dbReference type="EMBL" id="WNM58809.1"/>
    </source>
</evidence>
<dbReference type="AlphaFoldDB" id="A0AA96GB52"/>
<dbReference type="PANTHER" id="PTHR43108:SF8">
    <property type="entry name" value="SD21168P"/>
    <property type="match status" value="1"/>
</dbReference>
<dbReference type="PANTHER" id="PTHR43108">
    <property type="entry name" value="N-ACETYLGLUCOSAMINE-6-SULFATASE FAMILY MEMBER"/>
    <property type="match status" value="1"/>
</dbReference>
<dbReference type="CDD" id="cd00016">
    <property type="entry name" value="ALP_like"/>
    <property type="match status" value="1"/>
</dbReference>
<gene>
    <name evidence="1" type="ORF">PP769_03300</name>
</gene>
<dbReference type="SUPFAM" id="SSF53649">
    <property type="entry name" value="Alkaline phosphatase-like"/>
    <property type="match status" value="1"/>
</dbReference>
<name>A0AA96GB52_9BACT</name>
<dbReference type="KEGG" id="nall:PP769_03300"/>
<keyword evidence="2" id="KW-1185">Reference proteome</keyword>
<sequence length="351" mass="38477">MSTIQIRPQQHRRGKFLPCFILAWSVVWLPLFGGTASMAAAAQAEHIILVVLEGIKSSSIQDGTTPNLAQLAKDGAVTWSAQSITPPLTVPAMASLLTGLQVEKHRVTAAWETYDFARSFMRSPTVFDYMDLAGGKDTGVFLMDERLYQLVRPEIYVDSQVCGYTKPQCTPERASAYIKDFLKKVTSEKGYGFRLFGVPNLLLVHLPTAVKVGQKYGWDSEKYSAALLSIDTAVEQIIQTYEELGVLDKTMVIITGLNSGPLSPPTGGGKTVSTSLTSPELDATIPWIAWGANIKRNHPITQSVSLLDTGATIMYALGLETHTEWDSHAIGDIFQAVPERRTTDNEPQTKQ</sequence>
<dbReference type="Proteomes" id="UP001302719">
    <property type="component" value="Chromosome"/>
</dbReference>
<protein>
    <submittedName>
        <fullName evidence="1">Alkaline phosphatase</fullName>
    </submittedName>
</protein>
<dbReference type="Pfam" id="PF01663">
    <property type="entry name" value="Phosphodiest"/>
    <property type="match status" value="1"/>
</dbReference>
<dbReference type="InterPro" id="IPR017850">
    <property type="entry name" value="Alkaline_phosphatase_core_sf"/>
</dbReference>
<dbReference type="Gene3D" id="3.40.720.10">
    <property type="entry name" value="Alkaline Phosphatase, subunit A"/>
    <property type="match status" value="1"/>
</dbReference>
<reference evidence="1 2" key="1">
    <citation type="submission" date="2023-01" db="EMBL/GenBank/DDBJ databases">
        <title>Cultivation and genomic characterization of new, ubiquitous marine nitrite-oxidizing bacteria from the Nitrospirales.</title>
        <authorList>
            <person name="Mueller A.J."/>
            <person name="Daebeler A."/>
            <person name="Herbold C.W."/>
            <person name="Kirkegaard R.H."/>
            <person name="Daims H."/>
        </authorList>
    </citation>
    <scope>NUCLEOTIDE SEQUENCE [LARGE SCALE GENOMIC DNA]</scope>
    <source>
        <strain evidence="1 2">VA</strain>
    </source>
</reference>
<proteinExistence type="predicted"/>
<accession>A0AA96GB52</accession>
<dbReference type="EMBL" id="CP116967">
    <property type="protein sequence ID" value="WNM58809.1"/>
    <property type="molecule type" value="Genomic_DNA"/>
</dbReference>
<dbReference type="InterPro" id="IPR002591">
    <property type="entry name" value="Phosphodiest/P_Trfase"/>
</dbReference>
<dbReference type="RefSeq" id="WP_312645173.1">
    <property type="nucleotide sequence ID" value="NZ_CP116967.1"/>
</dbReference>